<dbReference type="AlphaFoldDB" id="A7SGN7"/>
<dbReference type="GO" id="GO:0016192">
    <property type="term" value="P:vesicle-mediated transport"/>
    <property type="evidence" value="ECO:0007669"/>
    <property type="project" value="InterPro"/>
</dbReference>
<name>A7SGN7_NEMVE</name>
<dbReference type="InParanoid" id="A7SGN7"/>
<protein>
    <recommendedName>
        <fullName evidence="3">FUZ/MON1/HPS1 third Longin domain-containing protein</fullName>
    </recommendedName>
</protein>
<evidence type="ECO:0008006" key="3">
    <source>
        <dbReference type="Google" id="ProtNLM"/>
    </source>
</evidence>
<accession>A7SGN7</accession>
<evidence type="ECO:0000313" key="1">
    <source>
        <dbReference type="EMBL" id="EDO37099.1"/>
    </source>
</evidence>
<gene>
    <name evidence="1" type="ORF">NEMVEDRAFT_v1g117612</name>
</gene>
<dbReference type="HOGENOM" id="CLU_1870293_0_0_1"/>
<dbReference type="InterPro" id="IPR026053">
    <property type="entry name" value="HPS1"/>
</dbReference>
<evidence type="ECO:0000313" key="2">
    <source>
        <dbReference type="Proteomes" id="UP000001593"/>
    </source>
</evidence>
<dbReference type="PANTHER" id="PTHR12761">
    <property type="entry name" value="HERMANSKY-PUDLAK SYNDROME PROTEIN 1"/>
    <property type="match status" value="1"/>
</dbReference>
<dbReference type="PhylomeDB" id="A7SGN7"/>
<proteinExistence type="predicted"/>
<dbReference type="Proteomes" id="UP000001593">
    <property type="component" value="Unassembled WGS sequence"/>
</dbReference>
<feature type="non-terminal residue" evidence="1">
    <location>
        <position position="1"/>
    </location>
</feature>
<reference evidence="1 2" key="1">
    <citation type="journal article" date="2007" name="Science">
        <title>Sea anemone genome reveals ancestral eumetazoan gene repertoire and genomic organization.</title>
        <authorList>
            <person name="Putnam N.H."/>
            <person name="Srivastava M."/>
            <person name="Hellsten U."/>
            <person name="Dirks B."/>
            <person name="Chapman J."/>
            <person name="Salamov A."/>
            <person name="Terry A."/>
            <person name="Shapiro H."/>
            <person name="Lindquist E."/>
            <person name="Kapitonov V.V."/>
            <person name="Jurka J."/>
            <person name="Genikhovich G."/>
            <person name="Grigoriev I.V."/>
            <person name="Lucas S.M."/>
            <person name="Steele R.E."/>
            <person name="Finnerty J.R."/>
            <person name="Technau U."/>
            <person name="Martindale M.Q."/>
            <person name="Rokhsar D.S."/>
        </authorList>
    </citation>
    <scope>NUCLEOTIDE SEQUENCE [LARGE SCALE GENOMIC DNA]</scope>
    <source>
        <strain evidence="2">CH2 X CH6</strain>
    </source>
</reference>
<dbReference type="STRING" id="45351.A7SGN7"/>
<dbReference type="EMBL" id="DS469654">
    <property type="protein sequence ID" value="EDO37099.1"/>
    <property type="molecule type" value="Genomic_DNA"/>
</dbReference>
<sequence>KTRLSDYGDYLQVKGQRNVTMTAYPLNFPGLVHFIYVDRSSDQVVAPSINTSPGKVRSSRDPCHVLKQKIWDMWTYAHSFVLRGHTFVAVRDGDFLYTYCLWFEDSFGNPAVIQGSFPLLEEQSLAGILSGSRGFYK</sequence>
<keyword evidence="2" id="KW-1185">Reference proteome</keyword>
<organism evidence="1 2">
    <name type="scientific">Nematostella vectensis</name>
    <name type="common">Starlet sea anemone</name>
    <dbReference type="NCBI Taxonomy" id="45351"/>
    <lineage>
        <taxon>Eukaryota</taxon>
        <taxon>Metazoa</taxon>
        <taxon>Cnidaria</taxon>
        <taxon>Anthozoa</taxon>
        <taxon>Hexacorallia</taxon>
        <taxon>Actiniaria</taxon>
        <taxon>Edwardsiidae</taxon>
        <taxon>Nematostella</taxon>
    </lineage>
</organism>
<dbReference type="PANTHER" id="PTHR12761:SF1">
    <property type="entry name" value="BLOC-3 COMPLEX MEMBER HPS1"/>
    <property type="match status" value="1"/>
</dbReference>